<evidence type="ECO:0000256" key="1">
    <source>
        <dbReference type="SAM" id="Phobius"/>
    </source>
</evidence>
<dbReference type="RefSeq" id="WP_060937308.1">
    <property type="nucleotide sequence ID" value="NZ_JASOZP010000046.1"/>
</dbReference>
<organism evidence="2 3">
    <name type="scientific">Aerococcus christensenii</name>
    <dbReference type="NCBI Taxonomy" id="87541"/>
    <lineage>
        <taxon>Bacteria</taxon>
        <taxon>Bacillati</taxon>
        <taxon>Bacillota</taxon>
        <taxon>Bacilli</taxon>
        <taxon>Lactobacillales</taxon>
        <taxon>Aerococcaceae</taxon>
        <taxon>Aerococcus</taxon>
    </lineage>
</organism>
<keyword evidence="1" id="KW-0472">Membrane</keyword>
<proteinExistence type="predicted"/>
<evidence type="ECO:0000313" key="2">
    <source>
        <dbReference type="EMBL" id="KXB33756.1"/>
    </source>
</evidence>
<dbReference type="Proteomes" id="UP000070422">
    <property type="component" value="Unassembled WGS sequence"/>
</dbReference>
<comment type="caution">
    <text evidence="2">The sequence shown here is derived from an EMBL/GenBank/DDBJ whole genome shotgun (WGS) entry which is preliminary data.</text>
</comment>
<feature type="transmembrane region" description="Helical" evidence="1">
    <location>
        <begin position="52"/>
        <end position="73"/>
    </location>
</feature>
<gene>
    <name evidence="2" type="ORF">HMPREF3187_01645</name>
</gene>
<keyword evidence="1" id="KW-0812">Transmembrane</keyword>
<protein>
    <recommendedName>
        <fullName evidence="4">Protein PsiE</fullName>
    </recommendedName>
</protein>
<dbReference type="PATRIC" id="fig|87541.4.peg.1632"/>
<sequence>MDYIKDQIKKGARILEIAISVLVIVGVLIGLLEFPEYFTLIGKANTLDTYEVFQRFLGYALLLIVGVELVLMILYHSTQAILELILFVIARKMLIHASTMFEVFLGTLSIGIIFLIVLIMRFMKQGRKKDLNIKE</sequence>
<dbReference type="AlphaFoldDB" id="A0A133XS42"/>
<evidence type="ECO:0008006" key="4">
    <source>
        <dbReference type="Google" id="ProtNLM"/>
    </source>
</evidence>
<dbReference type="STRING" id="87541.AWM71_07500"/>
<name>A0A133XS42_9LACT</name>
<dbReference type="EMBL" id="LSCQ01000090">
    <property type="protein sequence ID" value="KXB33756.1"/>
    <property type="molecule type" value="Genomic_DNA"/>
</dbReference>
<reference evidence="2 3" key="1">
    <citation type="submission" date="2016-01" db="EMBL/GenBank/DDBJ databases">
        <authorList>
            <person name="Oliw E.H."/>
        </authorList>
    </citation>
    <scope>NUCLEOTIDE SEQUENCE [LARGE SCALE GENOMIC DNA]</scope>
    <source>
        <strain evidence="2 3">KA00635</strain>
    </source>
</reference>
<accession>A0A133XS42</accession>
<evidence type="ECO:0000313" key="3">
    <source>
        <dbReference type="Proteomes" id="UP000070422"/>
    </source>
</evidence>
<feature type="transmembrane region" description="Helical" evidence="1">
    <location>
        <begin position="12"/>
        <end position="32"/>
    </location>
</feature>
<keyword evidence="1" id="KW-1133">Transmembrane helix</keyword>
<feature type="transmembrane region" description="Helical" evidence="1">
    <location>
        <begin position="103"/>
        <end position="123"/>
    </location>
</feature>